<gene>
    <name evidence="2" type="ORF">EZJ58_1628</name>
</gene>
<dbReference type="EMBL" id="SJOI01000001">
    <property type="protein sequence ID" value="TCL03553.1"/>
    <property type="molecule type" value="Genomic_DNA"/>
</dbReference>
<comment type="caution">
    <text evidence="2">The sequence shown here is derived from an EMBL/GenBank/DDBJ whole genome shotgun (WGS) entry which is preliminary data.</text>
</comment>
<reference evidence="2 3" key="1">
    <citation type="submission" date="2019-02" db="EMBL/GenBank/DDBJ databases">
        <title>Investigation of anaerobic lignin degradation for improved lignocellulosic biofuels.</title>
        <authorList>
            <person name="Deangelis K."/>
        </authorList>
    </citation>
    <scope>NUCLEOTIDE SEQUENCE [LARGE SCALE GENOMIC DNA]</scope>
    <source>
        <strain evidence="2 3">159R</strain>
    </source>
</reference>
<dbReference type="AlphaFoldDB" id="A0A4R1N8M2"/>
<sequence>MITAEEPTMADKTLTEKLTVMLPHWLEHNEEHIAEMQKYLHALETEGQTALAGGCSATITQMNRVSDALTAMLALLDTPSSRH</sequence>
<name>A0A4R1N8M2_9GAMM</name>
<dbReference type="RefSeq" id="WP_214513873.1">
    <property type="nucleotide sequence ID" value="NZ_CP075169.1"/>
</dbReference>
<feature type="domain" description="DUF8180" evidence="1">
    <location>
        <begin position="18"/>
        <end position="76"/>
    </location>
</feature>
<dbReference type="Proteomes" id="UP000294555">
    <property type="component" value="Unassembled WGS sequence"/>
</dbReference>
<proteinExistence type="predicted"/>
<evidence type="ECO:0000313" key="2">
    <source>
        <dbReference type="EMBL" id="TCL03553.1"/>
    </source>
</evidence>
<dbReference type="InterPro" id="IPR058493">
    <property type="entry name" value="DUF8180"/>
</dbReference>
<organism evidence="2 3">
    <name type="scientific">Sodalis ligni</name>
    <dbReference type="NCBI Taxonomy" id="2697027"/>
    <lineage>
        <taxon>Bacteria</taxon>
        <taxon>Pseudomonadati</taxon>
        <taxon>Pseudomonadota</taxon>
        <taxon>Gammaproteobacteria</taxon>
        <taxon>Enterobacterales</taxon>
        <taxon>Bruguierivoracaceae</taxon>
        <taxon>Sodalis</taxon>
    </lineage>
</organism>
<dbReference type="Pfam" id="PF26551">
    <property type="entry name" value="DUF8180"/>
    <property type="match status" value="1"/>
</dbReference>
<protein>
    <recommendedName>
        <fullName evidence="1">DUF8180 domain-containing protein</fullName>
    </recommendedName>
</protein>
<evidence type="ECO:0000259" key="1">
    <source>
        <dbReference type="Pfam" id="PF26551"/>
    </source>
</evidence>
<evidence type="ECO:0000313" key="3">
    <source>
        <dbReference type="Proteomes" id="UP000294555"/>
    </source>
</evidence>
<accession>A0A4R1N8M2</accession>
<keyword evidence="3" id="KW-1185">Reference proteome</keyword>